<evidence type="ECO:0000313" key="7">
    <source>
        <dbReference type="Proteomes" id="UP001486808"/>
    </source>
</evidence>
<organism evidence="5 6">
    <name type="scientific">Halopseudomonas sabulinigri</name>
    <dbReference type="NCBI Taxonomy" id="472181"/>
    <lineage>
        <taxon>Bacteria</taxon>
        <taxon>Pseudomonadati</taxon>
        <taxon>Pseudomonadota</taxon>
        <taxon>Gammaproteobacteria</taxon>
        <taxon>Pseudomonadales</taxon>
        <taxon>Pseudomonadaceae</taxon>
        <taxon>Halopseudomonas</taxon>
    </lineage>
</organism>
<evidence type="ECO:0000313" key="5">
    <source>
        <dbReference type="EMBL" id="SDS21327.1"/>
    </source>
</evidence>
<comment type="similarity">
    <text evidence="1">Belongs to the thioesterase PaaI family.</text>
</comment>
<dbReference type="Proteomes" id="UP001486808">
    <property type="component" value="Unassembled WGS sequence"/>
</dbReference>
<dbReference type="Proteomes" id="UP000243413">
    <property type="component" value="Chromosome I"/>
</dbReference>
<dbReference type="PANTHER" id="PTHR21660:SF1">
    <property type="entry name" value="ACYL-COENZYME A THIOESTERASE 13"/>
    <property type="match status" value="1"/>
</dbReference>
<dbReference type="CDD" id="cd03443">
    <property type="entry name" value="PaaI_thioesterase"/>
    <property type="match status" value="1"/>
</dbReference>
<dbReference type="InterPro" id="IPR029069">
    <property type="entry name" value="HotDog_dom_sf"/>
</dbReference>
<dbReference type="InterPro" id="IPR039298">
    <property type="entry name" value="ACOT13"/>
</dbReference>
<dbReference type="Pfam" id="PF03061">
    <property type="entry name" value="4HBT"/>
    <property type="match status" value="1"/>
</dbReference>
<reference evidence="4 7" key="3">
    <citation type="submission" date="2024-04" db="EMBL/GenBank/DDBJ databases">
        <title>Draft genome sequence of Halopseudomonas sabulinigri NBRC 116187.</title>
        <authorList>
            <person name="Miyakawa T."/>
            <person name="Kusuya Y."/>
            <person name="Miura T."/>
        </authorList>
    </citation>
    <scope>NUCLEOTIDE SEQUENCE [LARGE SCALE GENOMIC DNA]</scope>
    <source>
        <strain evidence="4 7">4NH20-0042</strain>
    </source>
</reference>
<dbReference type="Gene3D" id="3.10.129.10">
    <property type="entry name" value="Hotdog Thioesterase"/>
    <property type="match status" value="1"/>
</dbReference>
<dbReference type="EMBL" id="BAABWD010000001">
    <property type="protein sequence ID" value="GAA6130802.1"/>
    <property type="molecule type" value="Genomic_DNA"/>
</dbReference>
<dbReference type="EMBL" id="LT629763">
    <property type="protein sequence ID" value="SDS21327.1"/>
    <property type="molecule type" value="Genomic_DNA"/>
</dbReference>
<accession>A0A1H1QDG8</accession>
<reference evidence="5" key="1">
    <citation type="submission" date="2016-10" db="EMBL/GenBank/DDBJ databases">
        <authorList>
            <person name="de Groot N.N."/>
        </authorList>
    </citation>
    <scope>NUCLEOTIDE SEQUENCE [LARGE SCALE GENOMIC DNA]</scope>
    <source>
        <strain evidence="5">JCM 14963</strain>
    </source>
</reference>
<reference evidence="6" key="2">
    <citation type="submission" date="2016-10" db="EMBL/GenBank/DDBJ databases">
        <authorList>
            <person name="Varghese N."/>
            <person name="Submissions S."/>
        </authorList>
    </citation>
    <scope>NUCLEOTIDE SEQUENCE [LARGE SCALE GENOMIC DNA]</scope>
    <source>
        <strain evidence="6">JCM 14963</strain>
    </source>
</reference>
<dbReference type="GO" id="GO:0047617">
    <property type="term" value="F:fatty acyl-CoA hydrolase activity"/>
    <property type="evidence" value="ECO:0007669"/>
    <property type="project" value="InterPro"/>
</dbReference>
<keyword evidence="7" id="KW-1185">Reference proteome</keyword>
<feature type="domain" description="Thioesterase" evidence="3">
    <location>
        <begin position="51"/>
        <end position="125"/>
    </location>
</feature>
<sequence>MTIEQSTIEARVEAGFSRANFIADLGIRPTACGAGWVEAELSILPRHFQQGGFVHAGVQTTLADHCAGAAAATTLAEGFSVLSVEFKLNLLRPALCETLLCRAEVLKSGKQICVAESEVFALKNGEKRLFSKATVTLAVLPVAATLPR</sequence>
<dbReference type="NCBIfam" id="TIGR00369">
    <property type="entry name" value="unchar_dom_1"/>
    <property type="match status" value="1"/>
</dbReference>
<keyword evidence="2" id="KW-0378">Hydrolase</keyword>
<proteinExistence type="inferred from homology"/>
<protein>
    <submittedName>
        <fullName evidence="4">PaaI family thioesterase</fullName>
    </submittedName>
    <submittedName>
        <fullName evidence="5">Uncharacterized domain 1-containing protein</fullName>
    </submittedName>
</protein>
<gene>
    <name evidence="4" type="ORF">NBRC116187_11620</name>
    <name evidence="5" type="ORF">SAMN05216271_1412</name>
</gene>
<dbReference type="InterPro" id="IPR003736">
    <property type="entry name" value="PAAI_dom"/>
</dbReference>
<evidence type="ECO:0000313" key="6">
    <source>
        <dbReference type="Proteomes" id="UP000243413"/>
    </source>
</evidence>
<dbReference type="SUPFAM" id="SSF54637">
    <property type="entry name" value="Thioesterase/thiol ester dehydrase-isomerase"/>
    <property type="match status" value="1"/>
</dbReference>
<evidence type="ECO:0000256" key="2">
    <source>
        <dbReference type="ARBA" id="ARBA00022801"/>
    </source>
</evidence>
<dbReference type="STRING" id="472181.SAMN05216271_1412"/>
<dbReference type="InterPro" id="IPR006683">
    <property type="entry name" value="Thioestr_dom"/>
</dbReference>
<evidence type="ECO:0000256" key="1">
    <source>
        <dbReference type="ARBA" id="ARBA00008324"/>
    </source>
</evidence>
<dbReference type="AlphaFoldDB" id="A0A1H1QDG8"/>
<evidence type="ECO:0000259" key="3">
    <source>
        <dbReference type="Pfam" id="PF03061"/>
    </source>
</evidence>
<name>A0A1H1QDG8_9GAMM</name>
<evidence type="ECO:0000313" key="4">
    <source>
        <dbReference type="EMBL" id="GAA6130802.1"/>
    </source>
</evidence>
<dbReference type="PANTHER" id="PTHR21660">
    <property type="entry name" value="THIOESTERASE SUPERFAMILY MEMBER-RELATED"/>
    <property type="match status" value="1"/>
</dbReference>